<dbReference type="AlphaFoldDB" id="V2XG39"/>
<dbReference type="OrthoDB" id="5354526at2759"/>
<dbReference type="KEGG" id="mrr:Moror_379"/>
<evidence type="ECO:0000313" key="3">
    <source>
        <dbReference type="Proteomes" id="UP000017559"/>
    </source>
</evidence>
<evidence type="ECO:0000313" key="2">
    <source>
        <dbReference type="EMBL" id="ESK98133.1"/>
    </source>
</evidence>
<dbReference type="EMBL" id="AWSO01000010">
    <property type="protein sequence ID" value="ESK98133.1"/>
    <property type="molecule type" value="Genomic_DNA"/>
</dbReference>
<dbReference type="InterPro" id="IPR001810">
    <property type="entry name" value="F-box_dom"/>
</dbReference>
<dbReference type="InterPro" id="IPR032675">
    <property type="entry name" value="LRR_dom_sf"/>
</dbReference>
<reference evidence="2 3" key="1">
    <citation type="journal article" date="2014" name="BMC Genomics">
        <title>Genome and secretome analysis of the hemibiotrophic fungal pathogen, Moniliophthora roreri, which causes frosty pod rot disease of cacao: mechanisms of the biotrophic and necrotrophic phases.</title>
        <authorList>
            <person name="Meinhardt L.W."/>
            <person name="Costa G.G.L."/>
            <person name="Thomazella D.P.T."/>
            <person name="Teixeira P.J.P.L."/>
            <person name="Carazzolle M.F."/>
            <person name="Schuster S.C."/>
            <person name="Carlson J.E."/>
            <person name="Guiltinan M.J."/>
            <person name="Mieczkowski P."/>
            <person name="Farmer A."/>
            <person name="Ramaraj T."/>
            <person name="Crozier J."/>
            <person name="Davis R.E."/>
            <person name="Shao J."/>
            <person name="Melnick R.L."/>
            <person name="Pereira G.A.G."/>
            <person name="Bailey B.A."/>
        </authorList>
    </citation>
    <scope>NUCLEOTIDE SEQUENCE [LARGE SCALE GENOMIC DNA]</scope>
    <source>
        <strain evidence="2 3">MCA 2997</strain>
    </source>
</reference>
<name>V2XG39_MONRO</name>
<dbReference type="InterPro" id="IPR036047">
    <property type="entry name" value="F-box-like_dom_sf"/>
</dbReference>
<evidence type="ECO:0000259" key="1">
    <source>
        <dbReference type="SMART" id="SM00256"/>
    </source>
</evidence>
<comment type="caution">
    <text evidence="2">The sequence shown here is derived from an EMBL/GenBank/DDBJ whole genome shotgun (WGS) entry which is preliminary data.</text>
</comment>
<feature type="domain" description="F-box" evidence="1">
    <location>
        <begin position="20"/>
        <end position="61"/>
    </location>
</feature>
<sequence>MDMEIDSQTDASNLHRLIDLPDELWADVFDRVSRPTDILNAMLTCKRFHRYARLSLYRVIHYRSPRRMERNSLFLASKPRNDPLLVATNTVIVSGELGRGLRPPSREHFRVTSLFLDLNSQRGPQNPSPYNTLHSLLQNTFAANLTKLVFIGANLPASFFKLLPTLPNLRRLYLHSSSPEAYINSYRNLSVWNSSGSSQASQAFNLPQLPHLVEFRAWRLEWFDPHRHPHVLSYLDTTDIIRVAPNLHTLWIDWSSIISGRLMSSDFEHLFISLRTLHLRFPPLPTHSHHEYEEEEHEDTRTSENLAGFLRKCENIEELVIAGIVSSDMYKHERRGLDLHRLKRYHGPLDFLLFVTGSQQTQLEAVTISTVALLRCRSEYGGWETEAQVFCSMLRRLDALMLKELNFSCHEWNNELIFCIVECFPKLSALRIAFLHGELEEGEMLSLGAIHLASLPSLTALHLYRHLLNQRRVTSQSHKSLIRYSGSSGDFSTVQRQADMMLQSIGACTSVDAGESCAETESSLADPEDIKEVLAGWKKHTVNLKEVKLTANGVWTRGKVIESDAEAKLTRSGKKVQDGEQRVWGAWRMRQVSLSEVDSMWFDAELEKRRELRAFM</sequence>
<dbReference type="SMART" id="SM00256">
    <property type="entry name" value="FBOX"/>
    <property type="match status" value="1"/>
</dbReference>
<gene>
    <name evidence="2" type="ORF">Moror_379</name>
</gene>
<accession>V2XG39</accession>
<dbReference type="Pfam" id="PF12937">
    <property type="entry name" value="F-box-like"/>
    <property type="match status" value="1"/>
</dbReference>
<dbReference type="Proteomes" id="UP000017559">
    <property type="component" value="Unassembled WGS sequence"/>
</dbReference>
<protein>
    <recommendedName>
        <fullName evidence="1">F-box domain-containing protein</fullName>
    </recommendedName>
</protein>
<keyword evidence="3" id="KW-1185">Reference proteome</keyword>
<dbReference type="Gene3D" id="3.80.10.10">
    <property type="entry name" value="Ribonuclease Inhibitor"/>
    <property type="match status" value="1"/>
</dbReference>
<proteinExistence type="predicted"/>
<dbReference type="SUPFAM" id="SSF81383">
    <property type="entry name" value="F-box domain"/>
    <property type="match status" value="1"/>
</dbReference>
<organism evidence="2 3">
    <name type="scientific">Moniliophthora roreri (strain MCA 2997)</name>
    <name type="common">Cocoa frosty pod rot fungus</name>
    <name type="synonym">Crinipellis roreri</name>
    <dbReference type="NCBI Taxonomy" id="1381753"/>
    <lineage>
        <taxon>Eukaryota</taxon>
        <taxon>Fungi</taxon>
        <taxon>Dikarya</taxon>
        <taxon>Basidiomycota</taxon>
        <taxon>Agaricomycotina</taxon>
        <taxon>Agaricomycetes</taxon>
        <taxon>Agaricomycetidae</taxon>
        <taxon>Agaricales</taxon>
        <taxon>Marasmiineae</taxon>
        <taxon>Marasmiaceae</taxon>
        <taxon>Moniliophthora</taxon>
    </lineage>
</organism>
<dbReference type="STRING" id="1381753.V2XG39"/>
<dbReference type="HOGENOM" id="CLU_516830_0_0_1"/>
<dbReference type="SUPFAM" id="SSF52047">
    <property type="entry name" value="RNI-like"/>
    <property type="match status" value="1"/>
</dbReference>